<gene>
    <name evidence="5" type="ORF">POL25_01915</name>
</gene>
<evidence type="ECO:0000313" key="5">
    <source>
        <dbReference type="EMBL" id="MDC0715627.1"/>
    </source>
</evidence>
<proteinExistence type="inferred from homology"/>
<dbReference type="InterPro" id="IPR013325">
    <property type="entry name" value="RNA_pol_sigma_r2"/>
</dbReference>
<accession>A0ABT5DPP8</accession>
<protein>
    <submittedName>
        <fullName evidence="5">Sigma-70 family RNA polymerase sigma factor</fullName>
    </submittedName>
</protein>
<evidence type="ECO:0000256" key="2">
    <source>
        <dbReference type="ARBA" id="ARBA00023015"/>
    </source>
</evidence>
<keyword evidence="3" id="KW-0731">Sigma factor</keyword>
<organism evidence="5 6">
    <name type="scientific">Nannocystis bainbridge</name>
    <dbReference type="NCBI Taxonomy" id="2995303"/>
    <lineage>
        <taxon>Bacteria</taxon>
        <taxon>Pseudomonadati</taxon>
        <taxon>Myxococcota</taxon>
        <taxon>Polyangia</taxon>
        <taxon>Nannocystales</taxon>
        <taxon>Nannocystaceae</taxon>
        <taxon>Nannocystis</taxon>
    </lineage>
</organism>
<reference evidence="5 6" key="1">
    <citation type="submission" date="2022-11" db="EMBL/GenBank/DDBJ databases">
        <title>Minimal conservation of predation-associated metabolite biosynthetic gene clusters underscores biosynthetic potential of Myxococcota including descriptions for ten novel species: Archangium lansinium sp. nov., Myxococcus landrumus sp. nov., Nannocystis bai.</title>
        <authorList>
            <person name="Ahearne A."/>
            <person name="Stevens C."/>
            <person name="Dowd S."/>
        </authorList>
    </citation>
    <scope>NUCLEOTIDE SEQUENCE [LARGE SCALE GENOMIC DNA]</scope>
    <source>
        <strain evidence="5 6">BB15-2</strain>
    </source>
</reference>
<dbReference type="PANTHER" id="PTHR43133">
    <property type="entry name" value="RNA POLYMERASE ECF-TYPE SIGMA FACTO"/>
    <property type="match status" value="1"/>
</dbReference>
<dbReference type="NCBIfam" id="TIGR03001">
    <property type="entry name" value="Sig-70_gmx1"/>
    <property type="match status" value="1"/>
</dbReference>
<dbReference type="InterPro" id="IPR039425">
    <property type="entry name" value="RNA_pol_sigma-70-like"/>
</dbReference>
<dbReference type="InterPro" id="IPR013324">
    <property type="entry name" value="RNA_pol_sigma_r3/r4-like"/>
</dbReference>
<dbReference type="InterPro" id="IPR036388">
    <property type="entry name" value="WH-like_DNA-bd_sf"/>
</dbReference>
<evidence type="ECO:0000313" key="6">
    <source>
        <dbReference type="Proteomes" id="UP001221686"/>
    </source>
</evidence>
<evidence type="ECO:0000256" key="4">
    <source>
        <dbReference type="ARBA" id="ARBA00023163"/>
    </source>
</evidence>
<dbReference type="PANTHER" id="PTHR43133:SF51">
    <property type="entry name" value="RNA POLYMERASE SIGMA FACTOR"/>
    <property type="match status" value="1"/>
</dbReference>
<dbReference type="Proteomes" id="UP001221686">
    <property type="component" value="Unassembled WGS sequence"/>
</dbReference>
<comment type="caution">
    <text evidence="5">The sequence shown here is derived from an EMBL/GenBank/DDBJ whole genome shotgun (WGS) entry which is preliminary data.</text>
</comment>
<sequence length="296" mass="31873">MHALALQLAARTGHTLAATDVAELAAQLEAATAATRAKWPELAIRDEHWSSALAPRLDGEPDLVAAFAELAASDVYLVGACLAGDKPALAILERMTRATATHVVARLGGRFSVEDLVQELLMKLVVGESRKLAGYGGRGALAAWLRICAVRTAISLGRKRQELAVEDETLEAIADEGDDQALAFLKASYRDAFKRAFAAALADLSKRGRTLLRLQIHDQLTLEEIGAFYRVSRATAARWLAEARGDLVKRTRTRLMTSLGLPAEELGQLMRLVASNLYGTLPGLLRQTRGGDDPGP</sequence>
<keyword evidence="6" id="KW-1185">Reference proteome</keyword>
<dbReference type="RefSeq" id="WP_272084052.1">
    <property type="nucleotide sequence ID" value="NZ_JAQNDL010000001.1"/>
</dbReference>
<dbReference type="EMBL" id="JAQNDL010000001">
    <property type="protein sequence ID" value="MDC0715627.1"/>
    <property type="molecule type" value="Genomic_DNA"/>
</dbReference>
<name>A0ABT5DPP8_9BACT</name>
<dbReference type="InterPro" id="IPR011745">
    <property type="entry name" value="RNA_pol_sigma70_MYXXA"/>
</dbReference>
<keyword evidence="4" id="KW-0804">Transcription</keyword>
<evidence type="ECO:0000256" key="1">
    <source>
        <dbReference type="ARBA" id="ARBA00010641"/>
    </source>
</evidence>
<dbReference type="Gene3D" id="1.10.10.10">
    <property type="entry name" value="Winged helix-like DNA-binding domain superfamily/Winged helix DNA-binding domain"/>
    <property type="match status" value="1"/>
</dbReference>
<dbReference type="InterPro" id="IPR014284">
    <property type="entry name" value="RNA_pol_sigma-70_dom"/>
</dbReference>
<dbReference type="SUPFAM" id="SSF88659">
    <property type="entry name" value="Sigma3 and sigma4 domains of RNA polymerase sigma factors"/>
    <property type="match status" value="1"/>
</dbReference>
<dbReference type="SUPFAM" id="SSF88946">
    <property type="entry name" value="Sigma2 domain of RNA polymerase sigma factors"/>
    <property type="match status" value="1"/>
</dbReference>
<dbReference type="Gene3D" id="1.10.1740.10">
    <property type="match status" value="1"/>
</dbReference>
<dbReference type="NCBIfam" id="TIGR02937">
    <property type="entry name" value="sigma70-ECF"/>
    <property type="match status" value="1"/>
</dbReference>
<keyword evidence="2" id="KW-0805">Transcription regulation</keyword>
<comment type="similarity">
    <text evidence="1">Belongs to the sigma-70 factor family. ECF subfamily.</text>
</comment>
<evidence type="ECO:0000256" key="3">
    <source>
        <dbReference type="ARBA" id="ARBA00023082"/>
    </source>
</evidence>